<keyword evidence="7 12" id="KW-0997">Cell inner membrane</keyword>
<evidence type="ECO:0000256" key="12">
    <source>
        <dbReference type="PIRNR" id="PIRNR002764"/>
    </source>
</evidence>
<dbReference type="PRINTS" id="PR01414">
    <property type="entry name" value="CCMBBIOGNSIS"/>
</dbReference>
<keyword evidence="8 13" id="KW-0812">Transmembrane</keyword>
<keyword evidence="5 12" id="KW-0813">Transport</keyword>
<feature type="transmembrane region" description="Helical" evidence="13">
    <location>
        <begin position="215"/>
        <end position="237"/>
    </location>
</feature>
<dbReference type="Pfam" id="PF03379">
    <property type="entry name" value="CcmB"/>
    <property type="match status" value="1"/>
</dbReference>
<feature type="transmembrane region" description="Helical" evidence="13">
    <location>
        <begin position="43"/>
        <end position="61"/>
    </location>
</feature>
<keyword evidence="6 12" id="KW-1003">Cell membrane</keyword>
<dbReference type="EMBL" id="BMXV01000002">
    <property type="protein sequence ID" value="GGY63866.1"/>
    <property type="molecule type" value="Genomic_DNA"/>
</dbReference>
<evidence type="ECO:0000256" key="10">
    <source>
        <dbReference type="ARBA" id="ARBA00022989"/>
    </source>
</evidence>
<feature type="transmembrane region" description="Helical" evidence="13">
    <location>
        <begin position="67"/>
        <end position="88"/>
    </location>
</feature>
<dbReference type="PANTHER" id="PTHR30070">
    <property type="entry name" value="HEME EXPORTER PROTEIN B"/>
    <property type="match status" value="1"/>
</dbReference>
<protein>
    <recommendedName>
        <fullName evidence="4 12">Heme exporter protein B</fullName>
    </recommendedName>
</protein>
<comment type="similarity">
    <text evidence="3 12">Belongs to the CcmB/CycW/HelB family.</text>
</comment>
<dbReference type="InterPro" id="IPR003544">
    <property type="entry name" value="Cyt_c_biogenesis_CcmB"/>
</dbReference>
<evidence type="ECO:0000256" key="13">
    <source>
        <dbReference type="SAM" id="Phobius"/>
    </source>
</evidence>
<proteinExistence type="inferred from homology"/>
<feature type="transmembrane region" description="Helical" evidence="13">
    <location>
        <begin position="148"/>
        <end position="174"/>
    </location>
</feature>
<comment type="caution">
    <text evidence="14">The sequence shown here is derived from an EMBL/GenBank/DDBJ whole genome shotgun (WGS) entry which is preliminary data.</text>
</comment>
<comment type="subcellular location">
    <subcellularLocation>
        <location evidence="2">Cell inner membrane</location>
        <topology evidence="2">Multi-pass membrane protein</topology>
    </subcellularLocation>
</comment>
<evidence type="ECO:0000256" key="3">
    <source>
        <dbReference type="ARBA" id="ARBA00010544"/>
    </source>
</evidence>
<keyword evidence="9 12" id="KW-0201">Cytochrome c-type biogenesis</keyword>
<accession>A0ABQ3ASD9</accession>
<evidence type="ECO:0000256" key="6">
    <source>
        <dbReference type="ARBA" id="ARBA00022475"/>
    </source>
</evidence>
<evidence type="ECO:0000256" key="1">
    <source>
        <dbReference type="ARBA" id="ARBA00002442"/>
    </source>
</evidence>
<sequence>MGSRQPLAVPLLDPVNSSPGVWHAMVAVLRRDLRLSVRQKQDLLNPLLFFVMVVALFPLGVSPESSFLGEAGAGILWVGALLATMLSLDHLFRFDFEDGTLEQIALQPQPLFLLVLSKILAHWLVTGLPLVILTPLLGLMLYLDGNSVAVLCLTLLIGTPVLSLIGSVGAALTVGLRAGGVLLSLLVIPLYIPVLIFGTGTVMAAGSGADVSGHLALMAAMLVLALVLAPLAAAAALKISLSAS</sequence>
<dbReference type="NCBIfam" id="TIGR01190">
    <property type="entry name" value="ccmB"/>
    <property type="match status" value="1"/>
</dbReference>
<keyword evidence="11 12" id="KW-0472">Membrane</keyword>
<evidence type="ECO:0000313" key="14">
    <source>
        <dbReference type="EMBL" id="GGY63866.1"/>
    </source>
</evidence>
<evidence type="ECO:0000256" key="2">
    <source>
        <dbReference type="ARBA" id="ARBA00004429"/>
    </source>
</evidence>
<gene>
    <name evidence="14" type="primary">ccmB</name>
    <name evidence="14" type="ORF">GCM10007071_08090</name>
</gene>
<evidence type="ECO:0000256" key="4">
    <source>
        <dbReference type="ARBA" id="ARBA00016452"/>
    </source>
</evidence>
<dbReference type="PANTHER" id="PTHR30070:SF1">
    <property type="entry name" value="CYTOCHROME C BIOGENESIS B-RELATED"/>
    <property type="match status" value="1"/>
</dbReference>
<reference evidence="15" key="1">
    <citation type="journal article" date="2019" name="Int. J. Syst. Evol. Microbiol.">
        <title>The Global Catalogue of Microorganisms (GCM) 10K type strain sequencing project: providing services to taxonomists for standard genome sequencing and annotation.</title>
        <authorList>
            <consortium name="The Broad Institute Genomics Platform"/>
            <consortium name="The Broad Institute Genome Sequencing Center for Infectious Disease"/>
            <person name="Wu L."/>
            <person name="Ma J."/>
        </authorList>
    </citation>
    <scope>NUCLEOTIDE SEQUENCE [LARGE SCALE GENOMIC DNA]</scope>
    <source>
        <strain evidence="15">KCTC 22280</strain>
    </source>
</reference>
<feature type="transmembrane region" description="Helical" evidence="13">
    <location>
        <begin position="119"/>
        <end position="142"/>
    </location>
</feature>
<evidence type="ECO:0000256" key="7">
    <source>
        <dbReference type="ARBA" id="ARBA00022519"/>
    </source>
</evidence>
<evidence type="ECO:0000313" key="15">
    <source>
        <dbReference type="Proteomes" id="UP000601597"/>
    </source>
</evidence>
<name>A0ABQ3ASD9_9GAMM</name>
<feature type="transmembrane region" description="Helical" evidence="13">
    <location>
        <begin position="181"/>
        <end position="203"/>
    </location>
</feature>
<dbReference type="InterPro" id="IPR026031">
    <property type="entry name" value="Cyt_c_CcmB_bac"/>
</dbReference>
<evidence type="ECO:0000256" key="9">
    <source>
        <dbReference type="ARBA" id="ARBA00022748"/>
    </source>
</evidence>
<keyword evidence="10 13" id="KW-1133">Transmembrane helix</keyword>
<evidence type="ECO:0000256" key="11">
    <source>
        <dbReference type="ARBA" id="ARBA00023136"/>
    </source>
</evidence>
<comment type="function">
    <text evidence="1 12">Required for the export of heme to the periplasm for the biogenesis of c-type cytochromes.</text>
</comment>
<evidence type="ECO:0000256" key="8">
    <source>
        <dbReference type="ARBA" id="ARBA00022692"/>
    </source>
</evidence>
<dbReference type="PIRSF" id="PIRSF002764">
    <property type="entry name" value="CcmB"/>
    <property type="match status" value="1"/>
</dbReference>
<dbReference type="Proteomes" id="UP000601597">
    <property type="component" value="Unassembled WGS sequence"/>
</dbReference>
<organism evidence="14 15">
    <name type="scientific">Marinobacter zhanjiangensis</name>
    <dbReference type="NCBI Taxonomy" id="578215"/>
    <lineage>
        <taxon>Bacteria</taxon>
        <taxon>Pseudomonadati</taxon>
        <taxon>Pseudomonadota</taxon>
        <taxon>Gammaproteobacteria</taxon>
        <taxon>Pseudomonadales</taxon>
        <taxon>Marinobacteraceae</taxon>
        <taxon>Marinobacter</taxon>
    </lineage>
</organism>
<evidence type="ECO:0000256" key="5">
    <source>
        <dbReference type="ARBA" id="ARBA00022448"/>
    </source>
</evidence>
<keyword evidence="15" id="KW-1185">Reference proteome</keyword>